<dbReference type="EMBL" id="JBIGIA010000007">
    <property type="protein sequence ID" value="MFG6457478.1"/>
    <property type="molecule type" value="Genomic_DNA"/>
</dbReference>
<keyword evidence="1" id="KW-0812">Transmembrane</keyword>
<sequence length="178" mass="18763">MSAALTPAESVCMLGLIAPQFLVFSRVLYTRQFWLVWGVVVGVAALWAMLVGISDAFNIGTVSLPGGRGHPRLVVPWPAAWAYFSGLLLAVAAAVLLGGIRPGSGFDGLQGLGVLFAVASLLMLALSEQFSSLRRFGFMLAVASLLGLVLWAGHRFGKWTAMALWVAVVACVVWSSAG</sequence>
<keyword evidence="3" id="KW-1185">Reference proteome</keyword>
<feature type="transmembrane region" description="Helical" evidence="1">
    <location>
        <begin position="133"/>
        <end position="152"/>
    </location>
</feature>
<evidence type="ECO:0000313" key="3">
    <source>
        <dbReference type="Proteomes" id="UP001606305"/>
    </source>
</evidence>
<dbReference type="Proteomes" id="UP001606305">
    <property type="component" value="Unassembled WGS sequence"/>
</dbReference>
<reference evidence="2 3" key="1">
    <citation type="submission" date="2024-09" db="EMBL/GenBank/DDBJ databases">
        <title>Novel species of the genus Pelomonas and Roseateles isolated from streams.</title>
        <authorList>
            <person name="Lu H."/>
        </authorList>
    </citation>
    <scope>NUCLEOTIDE SEQUENCE [LARGE SCALE GENOMIC DNA]</scope>
    <source>
        <strain evidence="2 3">BYS96W</strain>
    </source>
</reference>
<protein>
    <submittedName>
        <fullName evidence="2">Uncharacterized protein</fullName>
    </submittedName>
</protein>
<name>A0ABW7G6B5_9BURK</name>
<feature type="transmembrane region" description="Helical" evidence="1">
    <location>
        <begin position="34"/>
        <end position="54"/>
    </location>
</feature>
<evidence type="ECO:0000313" key="2">
    <source>
        <dbReference type="EMBL" id="MFG6457478.1"/>
    </source>
</evidence>
<evidence type="ECO:0000256" key="1">
    <source>
        <dbReference type="SAM" id="Phobius"/>
    </source>
</evidence>
<keyword evidence="1" id="KW-0472">Membrane</keyword>
<keyword evidence="1" id="KW-1133">Transmembrane helix</keyword>
<proteinExistence type="predicted"/>
<dbReference type="RefSeq" id="WP_394488336.1">
    <property type="nucleotide sequence ID" value="NZ_JBIGIA010000007.1"/>
</dbReference>
<feature type="transmembrane region" description="Helical" evidence="1">
    <location>
        <begin position="109"/>
        <end position="127"/>
    </location>
</feature>
<organism evidence="2 3">
    <name type="scientific">Pelomonas nitida</name>
    <dbReference type="NCBI Taxonomy" id="3299027"/>
    <lineage>
        <taxon>Bacteria</taxon>
        <taxon>Pseudomonadati</taxon>
        <taxon>Pseudomonadota</taxon>
        <taxon>Betaproteobacteria</taxon>
        <taxon>Burkholderiales</taxon>
        <taxon>Sphaerotilaceae</taxon>
        <taxon>Roseateles</taxon>
    </lineage>
</organism>
<comment type="caution">
    <text evidence="2">The sequence shown here is derived from an EMBL/GenBank/DDBJ whole genome shotgun (WGS) entry which is preliminary data.</text>
</comment>
<accession>A0ABW7G6B5</accession>
<gene>
    <name evidence="2" type="ORF">ACG00X_11595</name>
</gene>
<feature type="transmembrane region" description="Helical" evidence="1">
    <location>
        <begin position="74"/>
        <end position="97"/>
    </location>
</feature>
<feature type="transmembrane region" description="Helical" evidence="1">
    <location>
        <begin position="159"/>
        <end position="177"/>
    </location>
</feature>